<dbReference type="Pfam" id="PF04326">
    <property type="entry name" value="SLFN_AlbA_2"/>
    <property type="match status" value="1"/>
</dbReference>
<dbReference type="InterPro" id="IPR038461">
    <property type="entry name" value="Schlafen_AlbA_2_dom_sf"/>
</dbReference>
<dbReference type="Proteomes" id="UP001629392">
    <property type="component" value="Unassembled WGS sequence"/>
</dbReference>
<feature type="domain" description="Schlafen AlbA-2" evidence="1">
    <location>
        <begin position="33"/>
        <end position="155"/>
    </location>
</feature>
<keyword evidence="3" id="KW-1185">Reference proteome</keyword>
<proteinExistence type="predicted"/>
<accession>A0ABW9ECW8</accession>
<dbReference type="Gene3D" id="3.30.950.30">
    <property type="entry name" value="Schlafen, AAA domain"/>
    <property type="match status" value="1"/>
</dbReference>
<evidence type="ECO:0000259" key="1">
    <source>
        <dbReference type="Pfam" id="PF04326"/>
    </source>
</evidence>
<dbReference type="InterPro" id="IPR007421">
    <property type="entry name" value="Schlafen_AlbA_2_dom"/>
</dbReference>
<dbReference type="EMBL" id="JAQQCL010000006">
    <property type="protein sequence ID" value="MFM0716702.1"/>
    <property type="molecule type" value="Genomic_DNA"/>
</dbReference>
<dbReference type="RefSeq" id="WP_408152862.1">
    <property type="nucleotide sequence ID" value="NZ_JAQQCL010000006.1"/>
</dbReference>
<organism evidence="2 3">
    <name type="scientific">Paraburkholderia strydomiana</name>
    <dbReference type="NCBI Taxonomy" id="1245417"/>
    <lineage>
        <taxon>Bacteria</taxon>
        <taxon>Pseudomonadati</taxon>
        <taxon>Pseudomonadota</taxon>
        <taxon>Betaproteobacteria</taxon>
        <taxon>Burkholderiales</taxon>
        <taxon>Burkholderiaceae</taxon>
        <taxon>Paraburkholderia</taxon>
    </lineage>
</organism>
<evidence type="ECO:0000313" key="2">
    <source>
        <dbReference type="EMBL" id="MFM0716702.1"/>
    </source>
</evidence>
<reference evidence="2 3" key="1">
    <citation type="journal article" date="2024" name="Chem. Sci.">
        <title>Discovery of megapolipeptins by genome mining of a Burkholderiales bacteria collection.</title>
        <authorList>
            <person name="Paulo B.S."/>
            <person name="Recchia M.J.J."/>
            <person name="Lee S."/>
            <person name="Fergusson C.H."/>
            <person name="Romanowski S.B."/>
            <person name="Hernandez A."/>
            <person name="Krull N."/>
            <person name="Liu D.Y."/>
            <person name="Cavanagh H."/>
            <person name="Bos A."/>
            <person name="Gray C.A."/>
            <person name="Murphy B.T."/>
            <person name="Linington R.G."/>
            <person name="Eustaquio A.S."/>
        </authorList>
    </citation>
    <scope>NUCLEOTIDE SEQUENCE [LARGE SCALE GENOMIC DNA]</scope>
    <source>
        <strain evidence="2 3">RL17-350-BIC-E</strain>
    </source>
</reference>
<evidence type="ECO:0000313" key="3">
    <source>
        <dbReference type="Proteomes" id="UP001629392"/>
    </source>
</evidence>
<sequence>MKLDRNADNSFNGINMADANREQIEQLVARPAESLVVEIKAWISPTEPSGKAKIIKAAIALRNRDGGFIIIGFNDKTLEPERQGMPDDVRMEFHVDVIQGIVTKHSSEAFEIAVEFVEKDGIVHPVIVVPAGVKTPVAARADLKDGNDFLIRADDVYVRTLSANNAVSSAKAKWKDWSNLIETCFNNREADIGRFLRRHLSGADPVGLREFAMGLAANGPVQESVRERLEKLIGHGLARFRNVVEERHVELPQHGSWEVALIIDGQFPLQAGMEEFANLLSASNPSYTGWPMWLNSRPFHEKLERPYVYEGAWEALIVSLARSSFSHIDFMRKDPKGYFYSYRALEDDISSSDRAPAPLTCLDAILPIIRVAEAIAVGHAFATALHADENTKLEFVFRWSGLKGRELTSWVEPMRYVSHRTAQQDSVTSTITLPIDTVPSTLAEYVKTAIKPLYEIFEGFTMPGAVVEELTQKLLERRL</sequence>
<comment type="caution">
    <text evidence="2">The sequence shown here is derived from an EMBL/GenBank/DDBJ whole genome shotgun (WGS) entry which is preliminary data.</text>
</comment>
<gene>
    <name evidence="2" type="ORF">PQQ73_10200</name>
</gene>
<protein>
    <submittedName>
        <fullName evidence="2">DNA binding domain-containing protein</fullName>
    </submittedName>
</protein>
<name>A0ABW9ECW8_9BURK</name>